<name>A0A6A4QLD3_LUPAL</name>
<evidence type="ECO:0000256" key="1">
    <source>
        <dbReference type="SAM" id="MobiDB-lite"/>
    </source>
</evidence>
<dbReference type="Proteomes" id="UP000447434">
    <property type="component" value="Chromosome 5"/>
</dbReference>
<protein>
    <submittedName>
        <fullName evidence="2">Uncharacterized protein</fullName>
    </submittedName>
</protein>
<reference evidence="3" key="1">
    <citation type="journal article" date="2020" name="Nat. Commun.">
        <title>Genome sequence of the cluster root forming white lupin.</title>
        <authorList>
            <person name="Hufnagel B."/>
            <person name="Marques A."/>
            <person name="Soriano A."/>
            <person name="Marques L."/>
            <person name="Divol F."/>
            <person name="Doumas P."/>
            <person name="Sallet E."/>
            <person name="Mancinotti D."/>
            <person name="Carrere S."/>
            <person name="Marande W."/>
            <person name="Arribat S."/>
            <person name="Keller J."/>
            <person name="Huneau C."/>
            <person name="Blein T."/>
            <person name="Aime D."/>
            <person name="Laguerre M."/>
            <person name="Taylor J."/>
            <person name="Schubert V."/>
            <person name="Nelson M."/>
            <person name="Geu-Flores F."/>
            <person name="Crespi M."/>
            <person name="Gallardo-Guerrero K."/>
            <person name="Delaux P.-M."/>
            <person name="Salse J."/>
            <person name="Berges H."/>
            <person name="Guyot R."/>
            <person name="Gouzy J."/>
            <person name="Peret B."/>
        </authorList>
    </citation>
    <scope>NUCLEOTIDE SEQUENCE [LARGE SCALE GENOMIC DNA]</scope>
    <source>
        <strain evidence="3">cv. Amiga</strain>
    </source>
</reference>
<dbReference type="OrthoDB" id="1752257at2759"/>
<sequence>MSHFLDPSILGPPHSHLPSTPYQLHQSYNMTTPSHLRDQLTSNKDARNVTWYPDSGAINHLTADPNLVHEPVEKFGHEHIYMGY</sequence>
<dbReference type="EMBL" id="WOCE01000005">
    <property type="protein sequence ID" value="KAE9614329.1"/>
    <property type="molecule type" value="Genomic_DNA"/>
</dbReference>
<feature type="region of interest" description="Disordered" evidence="1">
    <location>
        <begin position="1"/>
        <end position="27"/>
    </location>
</feature>
<accession>A0A6A4QLD3</accession>
<gene>
    <name evidence="2" type="ORF">Lalb_Chr05g0226761</name>
</gene>
<feature type="compositionally biased region" description="Polar residues" evidence="1">
    <location>
        <begin position="17"/>
        <end position="27"/>
    </location>
</feature>
<keyword evidence="3" id="KW-1185">Reference proteome</keyword>
<dbReference type="AlphaFoldDB" id="A0A6A4QLD3"/>
<evidence type="ECO:0000313" key="2">
    <source>
        <dbReference type="EMBL" id="KAE9614329.1"/>
    </source>
</evidence>
<proteinExistence type="predicted"/>
<evidence type="ECO:0000313" key="3">
    <source>
        <dbReference type="Proteomes" id="UP000447434"/>
    </source>
</evidence>
<comment type="caution">
    <text evidence="2">The sequence shown here is derived from an EMBL/GenBank/DDBJ whole genome shotgun (WGS) entry which is preliminary data.</text>
</comment>
<organism evidence="2 3">
    <name type="scientific">Lupinus albus</name>
    <name type="common">White lupine</name>
    <name type="synonym">Lupinus termis</name>
    <dbReference type="NCBI Taxonomy" id="3870"/>
    <lineage>
        <taxon>Eukaryota</taxon>
        <taxon>Viridiplantae</taxon>
        <taxon>Streptophyta</taxon>
        <taxon>Embryophyta</taxon>
        <taxon>Tracheophyta</taxon>
        <taxon>Spermatophyta</taxon>
        <taxon>Magnoliopsida</taxon>
        <taxon>eudicotyledons</taxon>
        <taxon>Gunneridae</taxon>
        <taxon>Pentapetalae</taxon>
        <taxon>rosids</taxon>
        <taxon>fabids</taxon>
        <taxon>Fabales</taxon>
        <taxon>Fabaceae</taxon>
        <taxon>Papilionoideae</taxon>
        <taxon>50 kb inversion clade</taxon>
        <taxon>genistoids sensu lato</taxon>
        <taxon>core genistoids</taxon>
        <taxon>Genisteae</taxon>
        <taxon>Lupinus</taxon>
    </lineage>
</organism>